<dbReference type="AlphaFoldDB" id="C6BBV1"/>
<dbReference type="CDD" id="cd06529">
    <property type="entry name" value="S24_LexA-like"/>
    <property type="match status" value="1"/>
</dbReference>
<dbReference type="SUPFAM" id="SSF51306">
    <property type="entry name" value="LexA/Signal peptidase"/>
    <property type="match status" value="1"/>
</dbReference>
<evidence type="ECO:0000256" key="1">
    <source>
        <dbReference type="ARBA" id="ARBA00023015"/>
    </source>
</evidence>
<dbReference type="HOGENOM" id="CLU_066192_1_2_4"/>
<dbReference type="InterPro" id="IPR036286">
    <property type="entry name" value="LexA/Signal_pep-like_sf"/>
</dbReference>
<dbReference type="CDD" id="cd00093">
    <property type="entry name" value="HTH_XRE"/>
    <property type="match status" value="1"/>
</dbReference>
<organism evidence="5">
    <name type="scientific">Ralstonia pickettii (strain 12D)</name>
    <dbReference type="NCBI Taxonomy" id="428406"/>
    <lineage>
        <taxon>Bacteria</taxon>
        <taxon>Pseudomonadati</taxon>
        <taxon>Pseudomonadota</taxon>
        <taxon>Betaproteobacteria</taxon>
        <taxon>Burkholderiales</taxon>
        <taxon>Burkholderiaceae</taxon>
        <taxon>Ralstonia</taxon>
    </lineage>
</organism>
<reference evidence="5" key="1">
    <citation type="submission" date="2009-06" db="EMBL/GenBank/DDBJ databases">
        <title>Complete sequence chromosome 1 of Ralstonia pickettii 12D.</title>
        <authorList>
            <consortium name="US DOE Joint Genome Institute"/>
            <person name="Lucas S."/>
            <person name="Copeland A."/>
            <person name="Lapidus A."/>
            <person name="Glavina del Rio T."/>
            <person name="Dalin E."/>
            <person name="Tice H."/>
            <person name="Bruce D."/>
            <person name="Goodwin L."/>
            <person name="Pitluck S."/>
            <person name="Sims D."/>
            <person name="Meincke L."/>
            <person name="Brettin T."/>
            <person name="Detter J.C."/>
            <person name="Han C."/>
            <person name="Larimer F."/>
            <person name="Land M."/>
            <person name="Hauser L."/>
            <person name="Kyrpides N."/>
            <person name="Ovchinnikova G."/>
            <person name="Marsh T."/>
            <person name="Richardson P."/>
        </authorList>
    </citation>
    <scope>NUCLEOTIDE SEQUENCE [LARGE SCALE GENOMIC DNA]</scope>
    <source>
        <strain evidence="5">12D</strain>
    </source>
</reference>
<sequence length="292" mass="32479">MPAQPLTPEQKADAERLHARFKAWQQDQKDRKLPSSQAEAASRLEFGQSALSQYLQGRIPLNVKTLAKFCSLLGCEPADISPSLAAEMKVISKPLQLKQLNTPEGTEELAKEQMRAAIHKLDESELRAIAESKGFPARPIAVYNTLEELPPETTVLITHVDVALSAGNGRETWHIEEKEPLPFQADYIRRLDASPKNLVAVKVRGDSMEPRLFDDDTVVVDRADRRIPASGGVFAIVYAGEMLVKRLFKLPDGSIDIVSDNPKYKSLVVQPDQLEHIDIVGRVKYRSGMGDF</sequence>
<dbReference type="PANTHER" id="PTHR40661">
    <property type="match status" value="1"/>
</dbReference>
<dbReference type="InterPro" id="IPR001387">
    <property type="entry name" value="Cro/C1-type_HTH"/>
</dbReference>
<dbReference type="SUPFAM" id="SSF47413">
    <property type="entry name" value="lambda repressor-like DNA-binding domains"/>
    <property type="match status" value="1"/>
</dbReference>
<name>C6BBV1_RALP1</name>
<feature type="domain" description="HTH cro/C1-type" evidence="4">
    <location>
        <begin position="36"/>
        <end position="80"/>
    </location>
</feature>
<keyword evidence="3" id="KW-0804">Transcription</keyword>
<dbReference type="Pfam" id="PF13560">
    <property type="entry name" value="HTH_31"/>
    <property type="match status" value="1"/>
</dbReference>
<evidence type="ECO:0000259" key="4">
    <source>
        <dbReference type="PROSITE" id="PS50943"/>
    </source>
</evidence>
<dbReference type="InterPro" id="IPR010982">
    <property type="entry name" value="Lambda_DNA-bd_dom_sf"/>
</dbReference>
<keyword evidence="2" id="KW-0238">DNA-binding</keyword>
<dbReference type="Gene3D" id="1.10.260.40">
    <property type="entry name" value="lambda repressor-like DNA-binding domains"/>
    <property type="match status" value="1"/>
</dbReference>
<protein>
    <submittedName>
        <fullName evidence="5">Putative phage repressor</fullName>
    </submittedName>
</protein>
<accession>C6BBV1</accession>
<dbReference type="GO" id="GO:0003677">
    <property type="term" value="F:DNA binding"/>
    <property type="evidence" value="ECO:0007669"/>
    <property type="project" value="UniProtKB-KW"/>
</dbReference>
<evidence type="ECO:0000313" key="5">
    <source>
        <dbReference type="EMBL" id="ACS63557.1"/>
    </source>
</evidence>
<proteinExistence type="predicted"/>
<dbReference type="KEGG" id="rpf:Rpic12D_2283"/>
<dbReference type="InterPro" id="IPR015927">
    <property type="entry name" value="Peptidase_S24_S26A/B/C"/>
</dbReference>
<dbReference type="Gene3D" id="2.10.109.10">
    <property type="entry name" value="Umud Fragment, subunit A"/>
    <property type="match status" value="1"/>
</dbReference>
<evidence type="ECO:0000256" key="3">
    <source>
        <dbReference type="ARBA" id="ARBA00023163"/>
    </source>
</evidence>
<keyword evidence="1" id="KW-0805">Transcription regulation</keyword>
<dbReference type="PROSITE" id="PS50943">
    <property type="entry name" value="HTH_CROC1"/>
    <property type="match status" value="1"/>
</dbReference>
<dbReference type="EMBL" id="CP001644">
    <property type="protein sequence ID" value="ACS63557.1"/>
    <property type="molecule type" value="Genomic_DNA"/>
</dbReference>
<dbReference type="PANTHER" id="PTHR40661:SF3">
    <property type="entry name" value="FELS-1 PROPHAGE TRANSCRIPTIONAL REGULATOR"/>
    <property type="match status" value="1"/>
</dbReference>
<dbReference type="InterPro" id="IPR039418">
    <property type="entry name" value="LexA-like"/>
</dbReference>
<dbReference type="Pfam" id="PF00717">
    <property type="entry name" value="Peptidase_S24"/>
    <property type="match status" value="1"/>
</dbReference>
<evidence type="ECO:0000256" key="2">
    <source>
        <dbReference type="ARBA" id="ARBA00023125"/>
    </source>
</evidence>
<gene>
    <name evidence="5" type="ordered locus">Rpic12D_2283</name>
</gene>